<evidence type="ECO:0008006" key="4">
    <source>
        <dbReference type="Google" id="ProtNLM"/>
    </source>
</evidence>
<accession>A0A517QJI7</accession>
<dbReference type="Gene3D" id="2.60.40.10">
    <property type="entry name" value="Immunoglobulins"/>
    <property type="match status" value="2"/>
</dbReference>
<reference evidence="2 3" key="1">
    <citation type="submission" date="2019-02" db="EMBL/GenBank/DDBJ databases">
        <title>Deep-cultivation of Planctomycetes and their phenomic and genomic characterization uncovers novel biology.</title>
        <authorList>
            <person name="Wiegand S."/>
            <person name="Jogler M."/>
            <person name="Boedeker C."/>
            <person name="Pinto D."/>
            <person name="Vollmers J."/>
            <person name="Rivas-Marin E."/>
            <person name="Kohn T."/>
            <person name="Peeters S.H."/>
            <person name="Heuer A."/>
            <person name="Rast P."/>
            <person name="Oberbeckmann S."/>
            <person name="Bunk B."/>
            <person name="Jeske O."/>
            <person name="Meyerdierks A."/>
            <person name="Storesund J.E."/>
            <person name="Kallscheuer N."/>
            <person name="Luecker S."/>
            <person name="Lage O.M."/>
            <person name="Pohl T."/>
            <person name="Merkel B.J."/>
            <person name="Hornburger P."/>
            <person name="Mueller R.-W."/>
            <person name="Bruemmer F."/>
            <person name="Labrenz M."/>
            <person name="Spormann A.M."/>
            <person name="Op den Camp H."/>
            <person name="Overmann J."/>
            <person name="Amann R."/>
            <person name="Jetten M.S.M."/>
            <person name="Mascher T."/>
            <person name="Medema M.H."/>
            <person name="Devos D.P."/>
            <person name="Kaster A.-K."/>
            <person name="Ovreas L."/>
            <person name="Rohde M."/>
            <person name="Galperin M.Y."/>
            <person name="Jogler C."/>
        </authorList>
    </citation>
    <scope>NUCLEOTIDE SEQUENCE [LARGE SCALE GENOMIC DNA]</scope>
    <source>
        <strain evidence="2 3">Mal48</strain>
    </source>
</reference>
<keyword evidence="1" id="KW-0732">Signal</keyword>
<dbReference type="PANTHER" id="PTHR37833">
    <property type="entry name" value="LIPOPROTEIN-RELATED"/>
    <property type="match status" value="1"/>
</dbReference>
<name>A0A517QJI7_9PLAN</name>
<dbReference type="EMBL" id="CP036267">
    <property type="protein sequence ID" value="QDT31788.1"/>
    <property type="molecule type" value="Genomic_DNA"/>
</dbReference>
<feature type="signal peptide" evidence="1">
    <location>
        <begin position="1"/>
        <end position="24"/>
    </location>
</feature>
<gene>
    <name evidence="2" type="ORF">Mal48_10240</name>
</gene>
<dbReference type="Pfam" id="PF07610">
    <property type="entry name" value="DUF1573"/>
    <property type="match status" value="1"/>
</dbReference>
<feature type="chain" id="PRO_5022135927" description="DUF1573 domain-containing protein" evidence="1">
    <location>
        <begin position="25"/>
        <end position="343"/>
    </location>
</feature>
<protein>
    <recommendedName>
        <fullName evidence="4">DUF1573 domain-containing protein</fullName>
    </recommendedName>
</protein>
<dbReference type="PANTHER" id="PTHR37833:SF1">
    <property type="entry name" value="SIGNAL PEPTIDE PROTEIN"/>
    <property type="match status" value="1"/>
</dbReference>
<sequence precursor="true">MNRRISIVALALMAVCLQCGTAHAQNNNLNWAEKMFSDLNVDFGTVARGADTRHFIVIENLYEEDVELVNVGTTCGCTAAKPDKTLLKTYEKARIEVVMDTKKFMHRKDSNVDVTLRFHGADGVATKTVRVPITAYIRSDVVLTPGNLDFGSVEFGQAAEKVIKIAYAGRNDWTIEGIRNDNQNLEAKVTETERSNGRVTYQLTVRLDENAKIGPLQNKIFLLTDDQKSPEVPVLVTGRVAPDIEIVPSNVPLGVLAAGEIKQFNIVVKGKRPFAIKDIECDAHPNCFEIRPLTEESKTVHVIPFRLTAPDTPGNFSETFAVTIDGREQTLSFTADGKIREGA</sequence>
<proteinExistence type="predicted"/>
<dbReference type="RefSeq" id="WP_197442057.1">
    <property type="nucleotide sequence ID" value="NZ_CP036267.1"/>
</dbReference>
<dbReference type="InterPro" id="IPR013783">
    <property type="entry name" value="Ig-like_fold"/>
</dbReference>
<evidence type="ECO:0000313" key="3">
    <source>
        <dbReference type="Proteomes" id="UP000315724"/>
    </source>
</evidence>
<keyword evidence="3" id="KW-1185">Reference proteome</keyword>
<evidence type="ECO:0000313" key="2">
    <source>
        <dbReference type="EMBL" id="QDT31788.1"/>
    </source>
</evidence>
<dbReference type="Proteomes" id="UP000315724">
    <property type="component" value="Chromosome"/>
</dbReference>
<dbReference type="InterPro" id="IPR011467">
    <property type="entry name" value="DUF1573"/>
</dbReference>
<dbReference type="KEGG" id="tpol:Mal48_10240"/>
<organism evidence="2 3">
    <name type="scientific">Thalassoglobus polymorphus</name>
    <dbReference type="NCBI Taxonomy" id="2527994"/>
    <lineage>
        <taxon>Bacteria</taxon>
        <taxon>Pseudomonadati</taxon>
        <taxon>Planctomycetota</taxon>
        <taxon>Planctomycetia</taxon>
        <taxon>Planctomycetales</taxon>
        <taxon>Planctomycetaceae</taxon>
        <taxon>Thalassoglobus</taxon>
    </lineage>
</organism>
<evidence type="ECO:0000256" key="1">
    <source>
        <dbReference type="SAM" id="SignalP"/>
    </source>
</evidence>
<dbReference type="AlphaFoldDB" id="A0A517QJI7"/>